<dbReference type="EMBL" id="CP007128">
    <property type="protein sequence ID" value="AHG89439.1"/>
    <property type="molecule type" value="Genomic_DNA"/>
</dbReference>
<dbReference type="Pfam" id="PF13188">
    <property type="entry name" value="PAS_8"/>
    <property type="match status" value="1"/>
</dbReference>
<protein>
    <recommendedName>
        <fullName evidence="1">PAS domain-containing protein</fullName>
    </recommendedName>
</protein>
<dbReference type="STRING" id="861299.J421_1902"/>
<dbReference type="InterPro" id="IPR000014">
    <property type="entry name" value="PAS"/>
</dbReference>
<dbReference type="AlphaFoldDB" id="W0REA8"/>
<accession>W0REA8</accession>
<gene>
    <name evidence="2" type="ORF">J421_1902</name>
</gene>
<sequence>MEAILASISDAFFALDRAWRFTYLNDHAWEEFPLALGTTFEREYRHAMERERFRTVQEASPNGFLTLAPIRARA</sequence>
<evidence type="ECO:0000313" key="2">
    <source>
        <dbReference type="EMBL" id="AHG89439.1"/>
    </source>
</evidence>
<dbReference type="RefSeq" id="WP_201773132.1">
    <property type="nucleotide sequence ID" value="NZ_CP007128.1"/>
</dbReference>
<proteinExistence type="predicted"/>
<name>W0REA8_9BACT</name>
<dbReference type="Proteomes" id="UP000019151">
    <property type="component" value="Chromosome"/>
</dbReference>
<keyword evidence="3" id="KW-1185">Reference proteome</keyword>
<dbReference type="eggNOG" id="COG2202">
    <property type="taxonomic scope" value="Bacteria"/>
</dbReference>
<dbReference type="InParanoid" id="W0REA8"/>
<evidence type="ECO:0000313" key="3">
    <source>
        <dbReference type="Proteomes" id="UP000019151"/>
    </source>
</evidence>
<reference evidence="2 3" key="1">
    <citation type="journal article" date="2014" name="Genome Announc.">
        <title>Genome Sequence and Methylome of Soil Bacterium Gemmatirosa kalamazoonensis KBS708T, a Member of the Rarely Cultivated Gemmatimonadetes Phylum.</title>
        <authorList>
            <person name="Debruyn J.M."/>
            <person name="Radosevich M."/>
            <person name="Wommack K.E."/>
            <person name="Polson S.W."/>
            <person name="Hauser L.J."/>
            <person name="Fawaz M.N."/>
            <person name="Korlach J."/>
            <person name="Tsai Y.C."/>
        </authorList>
    </citation>
    <scope>NUCLEOTIDE SEQUENCE [LARGE SCALE GENOMIC DNA]</scope>
    <source>
        <strain evidence="2 3">KBS708</strain>
    </source>
</reference>
<evidence type="ECO:0000259" key="1">
    <source>
        <dbReference type="Pfam" id="PF13188"/>
    </source>
</evidence>
<dbReference type="Gene3D" id="3.30.450.20">
    <property type="entry name" value="PAS domain"/>
    <property type="match status" value="1"/>
</dbReference>
<dbReference type="HOGENOM" id="CLU_2682524_0_0_0"/>
<organism evidence="2 3">
    <name type="scientific">Gemmatirosa kalamazoonensis</name>
    <dbReference type="NCBI Taxonomy" id="861299"/>
    <lineage>
        <taxon>Bacteria</taxon>
        <taxon>Pseudomonadati</taxon>
        <taxon>Gemmatimonadota</taxon>
        <taxon>Gemmatimonadia</taxon>
        <taxon>Gemmatimonadales</taxon>
        <taxon>Gemmatimonadaceae</taxon>
        <taxon>Gemmatirosa</taxon>
    </lineage>
</organism>
<dbReference type="KEGG" id="gba:J421_1902"/>
<feature type="domain" description="PAS" evidence="1">
    <location>
        <begin position="2"/>
        <end position="30"/>
    </location>
</feature>